<evidence type="ECO:0000256" key="2">
    <source>
        <dbReference type="ARBA" id="ARBA00007269"/>
    </source>
</evidence>
<feature type="compositionally biased region" description="Polar residues" evidence="10">
    <location>
        <begin position="167"/>
        <end position="185"/>
    </location>
</feature>
<keyword evidence="5" id="KW-0863">Zinc-finger</keyword>
<feature type="region of interest" description="Disordered" evidence="10">
    <location>
        <begin position="1070"/>
        <end position="1174"/>
    </location>
</feature>
<dbReference type="Proteomes" id="UP000054477">
    <property type="component" value="Unassembled WGS sequence"/>
</dbReference>
<dbReference type="InterPro" id="IPR001374">
    <property type="entry name" value="R3H_dom"/>
</dbReference>
<keyword evidence="13" id="KW-1185">Reference proteome</keyword>
<dbReference type="OrthoDB" id="6512771at2759"/>
<evidence type="ECO:0000256" key="10">
    <source>
        <dbReference type="SAM" id="MobiDB-lite"/>
    </source>
</evidence>
<evidence type="ECO:0000256" key="7">
    <source>
        <dbReference type="ARBA" id="ARBA00023015"/>
    </source>
</evidence>
<dbReference type="PROSITE" id="PS51061">
    <property type="entry name" value="R3H"/>
    <property type="match status" value="1"/>
</dbReference>
<dbReference type="EMBL" id="KN838588">
    <property type="protein sequence ID" value="KIK02768.1"/>
    <property type="molecule type" value="Genomic_DNA"/>
</dbReference>
<evidence type="ECO:0000256" key="8">
    <source>
        <dbReference type="ARBA" id="ARBA00023163"/>
    </source>
</evidence>
<comment type="similarity">
    <text evidence="2">Belongs to the NFX1 family.</text>
</comment>
<dbReference type="PANTHER" id="PTHR12360">
    <property type="entry name" value="NUCLEAR TRANSCRIPTION FACTOR, X-BOX BINDING 1 NFX1"/>
    <property type="match status" value="1"/>
</dbReference>
<reference evidence="13" key="2">
    <citation type="submission" date="2015-01" db="EMBL/GenBank/DDBJ databases">
        <title>Evolutionary Origins and Diversification of the Mycorrhizal Mutualists.</title>
        <authorList>
            <consortium name="DOE Joint Genome Institute"/>
            <consortium name="Mycorrhizal Genomics Consortium"/>
            <person name="Kohler A."/>
            <person name="Kuo A."/>
            <person name="Nagy L.G."/>
            <person name="Floudas D."/>
            <person name="Copeland A."/>
            <person name="Barry K.W."/>
            <person name="Cichocki N."/>
            <person name="Veneault-Fourrey C."/>
            <person name="LaButti K."/>
            <person name="Lindquist E.A."/>
            <person name="Lipzen A."/>
            <person name="Lundell T."/>
            <person name="Morin E."/>
            <person name="Murat C."/>
            <person name="Riley R."/>
            <person name="Ohm R."/>
            <person name="Sun H."/>
            <person name="Tunlid A."/>
            <person name="Henrissat B."/>
            <person name="Grigoriev I.V."/>
            <person name="Hibbett D.S."/>
            <person name="Martin F."/>
        </authorList>
    </citation>
    <scope>NUCLEOTIDE SEQUENCE [LARGE SCALE GENOMIC DNA]</scope>
    <source>
        <strain evidence="13">LaAM-08-1</strain>
    </source>
</reference>
<dbReference type="Pfam" id="PF01422">
    <property type="entry name" value="zf-NF-X1"/>
    <property type="match status" value="7"/>
</dbReference>
<dbReference type="Gene3D" id="3.30.1370.50">
    <property type="entry name" value="R3H-like domain"/>
    <property type="match status" value="1"/>
</dbReference>
<feature type="compositionally biased region" description="Low complexity" evidence="10">
    <location>
        <begin position="111"/>
        <end position="127"/>
    </location>
</feature>
<feature type="domain" description="R3H" evidence="11">
    <location>
        <begin position="976"/>
        <end position="1038"/>
    </location>
</feature>
<dbReference type="GO" id="GO:0000981">
    <property type="term" value="F:DNA-binding transcription factor activity, RNA polymerase II-specific"/>
    <property type="evidence" value="ECO:0007669"/>
    <property type="project" value="TreeGrafter"/>
</dbReference>
<proteinExistence type="inferred from homology"/>
<dbReference type="GO" id="GO:0000977">
    <property type="term" value="F:RNA polymerase II transcription regulatory region sequence-specific DNA binding"/>
    <property type="evidence" value="ECO:0007669"/>
    <property type="project" value="TreeGrafter"/>
</dbReference>
<evidence type="ECO:0000256" key="5">
    <source>
        <dbReference type="ARBA" id="ARBA00022771"/>
    </source>
</evidence>
<dbReference type="GO" id="GO:0005634">
    <property type="term" value="C:nucleus"/>
    <property type="evidence" value="ECO:0007669"/>
    <property type="project" value="UniProtKB-SubCell"/>
</dbReference>
<feature type="region of interest" description="Disordered" evidence="10">
    <location>
        <begin position="1"/>
        <end position="266"/>
    </location>
</feature>
<dbReference type="AlphaFoldDB" id="A0A0C9Y3S0"/>
<feature type="region of interest" description="Disordered" evidence="10">
    <location>
        <begin position="689"/>
        <end position="709"/>
    </location>
</feature>
<evidence type="ECO:0000313" key="13">
    <source>
        <dbReference type="Proteomes" id="UP000054477"/>
    </source>
</evidence>
<sequence length="1174" mass="125879">MEIASTSGVGNEPILPTAYQQGRSDQEKRPWRRPKRNAEQQQGPSGASGDSHFSTPKDGRSSNQRDPTAPSRQNASSWRAPGAVDDAHRIQTDDSRSRSYRPRKPNLNQQGSGASTPSASTSTGVSGQSENHATAPPGVVNDALSSQRDNNRSRNRRRPKPLPTDQAIGTSTPSSTVISPASEQPTVPPGAADDALSTRPDSRRPRNPRQQRPNPTIQENAASSSTVVSNQPGQPPPRRGAKFGGKLTHPESTTETRPADKYKTKVGPIGDDLASTLIHALSTPPYPDCPICFSPIHPAQPSWSCSPSSPTIVGENEEVQYCWTTFHVKCIRSWASKSVKDIADAWRARGEERNGDWRCPGCQSKRETVPSGYWCFCNSTPEPKPGRLSTPHSCGGSCSRIRESGCGHACPLQCHPGPCPPCQVTTRLECYCPRKKILSFRCGTDGKGKGKVKRDLTCGNVCGRTLGCGKHTCAAFCHEGDCAPCEVREAVRCWCGKEEKKVGCGVGEPVDCFVEGESPWIGRFGCDNVCARFFDCGIHKCEKPCHHPSPQPSECPRSPSHVTHCPCGKSTIAPSPSAERSQYTFAARTSCSDPIPTCTSPCSKPHTACSHPCQAKCHTGPCPPCTIEITRPCRCGGTTRSLPCHQIHNSDHPAEESEIFCDRPCTVLRACGRHQCRRVCCPLASLASTSGKKGKKRVGPGEGDGHGHGHGIGEEPGGLHECELICEKMLSCGNHRCEERDHRGGCPPCLRSSFEEMACFCGRTVLEPPIACGTRIRCHYPCSRPPLPCGHPGTTHSCHEDPSPCPPCPFLTSKQCACGKKMVANVRCSLERVSCGTACGKLMACGFHLCESLCHADDCGPCTAPCGKHRKLCLPNQHPCTQPCHAPSTCPETEPCMATVTLTCPCERIKQFAPCGRQSSHASGHQHAAPKCTAECQIVKRNAQLADALGIRTDAKDKSGGITYPEQVVAFGRGNVKFVQVVEKAFAEFISSDKRTQVLPHMPPERRKFVHDLASVYRMDTQMVDQEPHRSVQLLRRVDTRVPTPLLSTVIGTSAPPPSLGKLADLRALKSAGGGGAQSPSWRPALTPTPKPVPQSASGGPPRGWTSVVARPSSAAATPLVAPKPTTSLGGLSASLGGLARTPTPTHASALRRETPVDRASSSVVVPDNWEDDV</sequence>
<protein>
    <recommendedName>
        <fullName evidence="11">R3H domain-containing protein</fullName>
    </recommendedName>
</protein>
<evidence type="ECO:0000259" key="11">
    <source>
        <dbReference type="PROSITE" id="PS51061"/>
    </source>
</evidence>
<dbReference type="InterPro" id="IPR000967">
    <property type="entry name" value="Znf_NFX1"/>
</dbReference>
<evidence type="ECO:0000256" key="1">
    <source>
        <dbReference type="ARBA" id="ARBA00004123"/>
    </source>
</evidence>
<evidence type="ECO:0000256" key="9">
    <source>
        <dbReference type="ARBA" id="ARBA00023242"/>
    </source>
</evidence>
<dbReference type="InterPro" id="IPR034078">
    <property type="entry name" value="NFX1_fam"/>
</dbReference>
<dbReference type="InterPro" id="IPR036867">
    <property type="entry name" value="R3H_dom_sf"/>
</dbReference>
<name>A0A0C9Y3S0_9AGAR</name>
<accession>A0A0C9Y3S0</accession>
<feature type="compositionally biased region" description="Basic and acidic residues" evidence="10">
    <location>
        <begin position="85"/>
        <end position="97"/>
    </location>
</feature>
<dbReference type="PANTHER" id="PTHR12360:SF12">
    <property type="entry name" value="TRANSCRIPTIONAL REPRESSOR NF-X1"/>
    <property type="match status" value="1"/>
</dbReference>
<feature type="compositionally biased region" description="Polar residues" evidence="10">
    <location>
        <begin position="217"/>
        <end position="232"/>
    </location>
</feature>
<feature type="compositionally biased region" description="Basic and acidic residues" evidence="10">
    <location>
        <begin position="248"/>
        <end position="263"/>
    </location>
</feature>
<dbReference type="GO" id="GO:0000122">
    <property type="term" value="P:negative regulation of transcription by RNA polymerase II"/>
    <property type="evidence" value="ECO:0007669"/>
    <property type="project" value="TreeGrafter"/>
</dbReference>
<dbReference type="STRING" id="1095629.A0A0C9Y3S0"/>
<keyword evidence="8" id="KW-0804">Transcription</keyword>
<keyword evidence="3" id="KW-0479">Metal-binding</keyword>
<comment type="subcellular location">
    <subcellularLocation>
        <location evidence="1">Nucleus</location>
    </subcellularLocation>
</comment>
<dbReference type="CDD" id="cd06008">
    <property type="entry name" value="NF-X1-zinc-finger"/>
    <property type="match status" value="5"/>
</dbReference>
<evidence type="ECO:0000256" key="6">
    <source>
        <dbReference type="ARBA" id="ARBA00022833"/>
    </source>
</evidence>
<dbReference type="SMART" id="SM00393">
    <property type="entry name" value="R3H"/>
    <property type="match status" value="1"/>
</dbReference>
<keyword evidence="9" id="KW-0539">Nucleus</keyword>
<evidence type="ECO:0000256" key="3">
    <source>
        <dbReference type="ARBA" id="ARBA00022723"/>
    </source>
</evidence>
<evidence type="ECO:0000313" key="12">
    <source>
        <dbReference type="EMBL" id="KIK02768.1"/>
    </source>
</evidence>
<gene>
    <name evidence="12" type="ORF">K443DRAFT_677355</name>
</gene>
<keyword evidence="7" id="KW-0805">Transcription regulation</keyword>
<dbReference type="HOGENOM" id="CLU_005714_3_2_1"/>
<keyword evidence="6" id="KW-0862">Zinc</keyword>
<keyword evidence="4" id="KW-0677">Repeat</keyword>
<evidence type="ECO:0000256" key="4">
    <source>
        <dbReference type="ARBA" id="ARBA00022737"/>
    </source>
</evidence>
<feature type="compositionally biased region" description="Low complexity" evidence="10">
    <location>
        <begin position="1128"/>
        <end position="1140"/>
    </location>
</feature>
<feature type="compositionally biased region" description="Polar residues" evidence="10">
    <location>
        <begin position="61"/>
        <end position="77"/>
    </location>
</feature>
<dbReference type="SMART" id="SM00438">
    <property type="entry name" value="ZnF_NFX"/>
    <property type="match status" value="8"/>
</dbReference>
<dbReference type="Pfam" id="PF01424">
    <property type="entry name" value="R3H"/>
    <property type="match status" value="1"/>
</dbReference>
<organism evidence="12 13">
    <name type="scientific">Laccaria amethystina LaAM-08-1</name>
    <dbReference type="NCBI Taxonomy" id="1095629"/>
    <lineage>
        <taxon>Eukaryota</taxon>
        <taxon>Fungi</taxon>
        <taxon>Dikarya</taxon>
        <taxon>Basidiomycota</taxon>
        <taxon>Agaricomycotina</taxon>
        <taxon>Agaricomycetes</taxon>
        <taxon>Agaricomycetidae</taxon>
        <taxon>Agaricales</taxon>
        <taxon>Agaricineae</taxon>
        <taxon>Hydnangiaceae</taxon>
        <taxon>Laccaria</taxon>
    </lineage>
</organism>
<dbReference type="SUPFAM" id="SSF82708">
    <property type="entry name" value="R3H domain"/>
    <property type="match status" value="1"/>
</dbReference>
<reference evidence="12 13" key="1">
    <citation type="submission" date="2014-04" db="EMBL/GenBank/DDBJ databases">
        <authorList>
            <consortium name="DOE Joint Genome Institute"/>
            <person name="Kuo A."/>
            <person name="Kohler A."/>
            <person name="Nagy L.G."/>
            <person name="Floudas D."/>
            <person name="Copeland A."/>
            <person name="Barry K.W."/>
            <person name="Cichocki N."/>
            <person name="Veneault-Fourrey C."/>
            <person name="LaButti K."/>
            <person name="Lindquist E.A."/>
            <person name="Lipzen A."/>
            <person name="Lundell T."/>
            <person name="Morin E."/>
            <person name="Murat C."/>
            <person name="Sun H."/>
            <person name="Tunlid A."/>
            <person name="Henrissat B."/>
            <person name="Grigoriev I.V."/>
            <person name="Hibbett D.S."/>
            <person name="Martin F."/>
            <person name="Nordberg H.P."/>
            <person name="Cantor M.N."/>
            <person name="Hua S.X."/>
        </authorList>
    </citation>
    <scope>NUCLEOTIDE SEQUENCE [LARGE SCALE GENOMIC DNA]</scope>
    <source>
        <strain evidence="12 13">LaAM-08-1</strain>
    </source>
</reference>
<dbReference type="CDD" id="cd02325">
    <property type="entry name" value="R3H"/>
    <property type="match status" value="1"/>
</dbReference>
<dbReference type="GO" id="GO:0008270">
    <property type="term" value="F:zinc ion binding"/>
    <property type="evidence" value="ECO:0007669"/>
    <property type="project" value="UniProtKB-KW"/>
</dbReference>